<dbReference type="AlphaFoldDB" id="G4RPV8"/>
<evidence type="ECO:0000313" key="1">
    <source>
        <dbReference type="EMBL" id="CCC81603.1"/>
    </source>
</evidence>
<gene>
    <name evidence="1" type="primary">nusA</name>
    <name evidence="1" type="ordered locus">TTX_0952</name>
</gene>
<dbReference type="eggNOG" id="arCOG01761">
    <property type="taxonomic scope" value="Archaea"/>
</dbReference>
<dbReference type="GeneID" id="11261845"/>
<dbReference type="RefSeq" id="WP_014126859.1">
    <property type="nucleotide sequence ID" value="NC_016070.1"/>
</dbReference>
<dbReference type="Proteomes" id="UP000002654">
    <property type="component" value="Chromosome"/>
</dbReference>
<keyword evidence="1" id="KW-0648">Protein biosynthesis</keyword>
<dbReference type="PATRIC" id="fig|768679.9.peg.961"/>
<reference evidence="1 2" key="1">
    <citation type="journal article" date="2011" name="PLoS ONE">
        <title>The complete genome sequence of Thermoproteus tenax: a physiologically versatile member of the Crenarchaeota.</title>
        <authorList>
            <person name="Siebers B."/>
            <person name="Zaparty M."/>
            <person name="Raddatz G."/>
            <person name="Tjaden B."/>
            <person name="Albers S.V."/>
            <person name="Bell S.D."/>
            <person name="Blombach F."/>
            <person name="Kletzin A."/>
            <person name="Kyrpides N."/>
            <person name="Lanz C."/>
            <person name="Plagens A."/>
            <person name="Rampp M."/>
            <person name="Rosinus A."/>
            <person name="von Jan M."/>
            <person name="Makarova K.S."/>
            <person name="Klenk H.P."/>
            <person name="Schuster S.C."/>
            <person name="Hensel R."/>
        </authorList>
    </citation>
    <scope>NUCLEOTIDE SEQUENCE [LARGE SCALE GENOMIC DNA]</scope>
    <source>
        <strain evidence="2">ATCC 35583 / DSM 2078 / JCM 9277 / NBRC 100435 / Kra 1</strain>
    </source>
</reference>
<dbReference type="GO" id="GO:0003746">
    <property type="term" value="F:translation elongation factor activity"/>
    <property type="evidence" value="ECO:0007669"/>
    <property type="project" value="UniProtKB-KW"/>
</dbReference>
<keyword evidence="1" id="KW-0251">Elongation factor</keyword>
<dbReference type="EMBL" id="FN869859">
    <property type="protein sequence ID" value="CCC81603.1"/>
    <property type="molecule type" value="Genomic_DNA"/>
</dbReference>
<dbReference type="HOGENOM" id="CLU_132460_1_0_2"/>
<organism evidence="1 2">
    <name type="scientific">Thermoproteus tenax (strain ATCC 35583 / DSM 2078 / JCM 9277 / NBRC 100435 / Kra 1)</name>
    <dbReference type="NCBI Taxonomy" id="768679"/>
    <lineage>
        <taxon>Archaea</taxon>
        <taxon>Thermoproteota</taxon>
        <taxon>Thermoprotei</taxon>
        <taxon>Thermoproteales</taxon>
        <taxon>Thermoproteaceae</taxon>
        <taxon>Thermoproteus</taxon>
    </lineage>
</organism>
<dbReference type="NCBIfam" id="NF005013">
    <property type="entry name" value="PRK06418.1"/>
    <property type="match status" value="1"/>
</dbReference>
<keyword evidence="2" id="KW-1185">Reference proteome</keyword>
<proteinExistence type="predicted"/>
<evidence type="ECO:0000313" key="2">
    <source>
        <dbReference type="Proteomes" id="UP000002654"/>
    </source>
</evidence>
<dbReference type="PaxDb" id="768679-TTX_0952"/>
<dbReference type="KEGG" id="ttn:TTX_0952"/>
<sequence>MKKPFCDFCVRTRVLCPKCQGLIDSGEYSYLDVDIVDALMKLEKRYNLSDVEYVKAYETDAFVVVVLRGFRKLPKGAQMQLERDLSSLLNKNVRIVEKGSVNEIIAQLVSPARLLTISTSWLPDGTSETIVKIPSRELRRLPVNPEKLQEILNRIIGSTIKINIIKEKEIKI</sequence>
<accession>G4RPV8</accession>
<protein>
    <submittedName>
        <fullName evidence="1">Transcription elongation factor NusA</fullName>
    </submittedName>
</protein>
<name>G4RPV8_THETK</name>
<dbReference type="STRING" id="768679.TTX_0952"/>